<dbReference type="Proteomes" id="UP000094444">
    <property type="component" value="Unassembled WGS sequence"/>
</dbReference>
<dbReference type="InterPro" id="IPR036188">
    <property type="entry name" value="FAD/NAD-bd_sf"/>
</dbReference>
<evidence type="ECO:0000256" key="1">
    <source>
        <dbReference type="ARBA" id="ARBA00023242"/>
    </source>
</evidence>
<dbReference type="CDD" id="cd00067">
    <property type="entry name" value="GAL4"/>
    <property type="match status" value="1"/>
</dbReference>
<sequence length="537" mass="59649">MSEPGTSEARLPGRTVVRRPHRKARTGCTLCKRRRVKCGEEKPQCANCRAHSAQCVYEAVTSRRTMPKAAAEQVPTTPSTLGTPGEPGGPMFTLEHMELLHHYTVSTSLTFSSSAPAREVWQNRVPRIAMQADYVLHTLLAMSALHLSHLRPHARMSYWAAGAQLYDTALSKAQVEMENNGEVASRSNQTRDVDDDEGDILSWVFLFSGIKMMLNLPHRAILHRGELAPMFEQGSIRALKTRSYPTCDTERILELLREIVPDTEEQVIYRDAIQHLQKSFHAVLGQSSAVVETTDIFVWLFDVSEEYMGRLKTREGPAVAIFICYSLLVSQCREVWWAKGWGQWISALIDYQHEQGGGVIPNSTIRVVIAGGGIARATLFFALRQHLHLDVHIFEAAPKFREAGASLGIHHKALRALELISPDAVSCIEAAGAFKLYGFTASMAVGNDQGRIITRVGEEGGRCVEHVVRSVSRAAMLRVLLADAPPEQMHTSKLLEGFETRNYGSLELHLSDFSTITSVQGTARLRVVYGLRTTLPK</sequence>
<dbReference type="PROSITE" id="PS00463">
    <property type="entry name" value="ZN2_CY6_FUNGAL_1"/>
    <property type="match status" value="1"/>
</dbReference>
<dbReference type="InterPro" id="IPR052400">
    <property type="entry name" value="Zn2-C6_fungal_TF"/>
</dbReference>
<proteinExistence type="predicted"/>
<protein>
    <recommendedName>
        <fullName evidence="2">Zn(2)-C6 fungal-type domain-containing protein</fullName>
    </recommendedName>
</protein>
<gene>
    <name evidence="3" type="ORF">DHEL01_v211830</name>
</gene>
<dbReference type="PANTHER" id="PTHR47657:SF7">
    <property type="entry name" value="STEROL REGULATORY ELEMENT-BINDING PROTEIN ECM22"/>
    <property type="match status" value="1"/>
</dbReference>
<dbReference type="GO" id="GO:0008270">
    <property type="term" value="F:zinc ion binding"/>
    <property type="evidence" value="ECO:0007669"/>
    <property type="project" value="InterPro"/>
</dbReference>
<dbReference type="SUPFAM" id="SSF57701">
    <property type="entry name" value="Zn2/Cys6 DNA-binding domain"/>
    <property type="match status" value="1"/>
</dbReference>
<dbReference type="Gene3D" id="4.10.240.10">
    <property type="entry name" value="Zn(2)-C6 fungal-type DNA-binding domain"/>
    <property type="match status" value="1"/>
</dbReference>
<keyword evidence="1" id="KW-0539">Nucleus</keyword>
<reference evidence="3" key="1">
    <citation type="submission" date="2017-09" db="EMBL/GenBank/DDBJ databases">
        <title>Polyketide synthases of a Diaporthe helianthi virulent isolate.</title>
        <authorList>
            <person name="Baroncelli R."/>
        </authorList>
    </citation>
    <scope>NUCLEOTIDE SEQUENCE [LARGE SCALE GENOMIC DNA]</scope>
    <source>
        <strain evidence="3">7/96</strain>
    </source>
</reference>
<accession>A0A2P5HHQ6</accession>
<dbReference type="SMART" id="SM00066">
    <property type="entry name" value="GAL4"/>
    <property type="match status" value="1"/>
</dbReference>
<organism evidence="3 4">
    <name type="scientific">Diaporthe helianthi</name>
    <dbReference type="NCBI Taxonomy" id="158607"/>
    <lineage>
        <taxon>Eukaryota</taxon>
        <taxon>Fungi</taxon>
        <taxon>Dikarya</taxon>
        <taxon>Ascomycota</taxon>
        <taxon>Pezizomycotina</taxon>
        <taxon>Sordariomycetes</taxon>
        <taxon>Sordariomycetidae</taxon>
        <taxon>Diaporthales</taxon>
        <taxon>Diaporthaceae</taxon>
        <taxon>Diaporthe</taxon>
    </lineage>
</organism>
<dbReference type="AlphaFoldDB" id="A0A2P5HHQ6"/>
<evidence type="ECO:0000259" key="2">
    <source>
        <dbReference type="PROSITE" id="PS50048"/>
    </source>
</evidence>
<dbReference type="Pfam" id="PF00172">
    <property type="entry name" value="Zn_clus"/>
    <property type="match status" value="1"/>
</dbReference>
<dbReference type="Gene3D" id="3.50.50.60">
    <property type="entry name" value="FAD/NAD(P)-binding domain"/>
    <property type="match status" value="1"/>
</dbReference>
<dbReference type="InParanoid" id="A0A2P5HHQ6"/>
<dbReference type="GO" id="GO:0000981">
    <property type="term" value="F:DNA-binding transcription factor activity, RNA polymerase II-specific"/>
    <property type="evidence" value="ECO:0007669"/>
    <property type="project" value="InterPro"/>
</dbReference>
<dbReference type="PANTHER" id="PTHR47657">
    <property type="entry name" value="STEROL REGULATORY ELEMENT-BINDING PROTEIN ECM22"/>
    <property type="match status" value="1"/>
</dbReference>
<dbReference type="PROSITE" id="PS50048">
    <property type="entry name" value="ZN2_CY6_FUNGAL_2"/>
    <property type="match status" value="1"/>
</dbReference>
<dbReference type="EMBL" id="MAVT02001999">
    <property type="protein sequence ID" value="POS69775.1"/>
    <property type="molecule type" value="Genomic_DNA"/>
</dbReference>
<dbReference type="InterPro" id="IPR036864">
    <property type="entry name" value="Zn2-C6_fun-type_DNA-bd_sf"/>
</dbReference>
<dbReference type="InterPro" id="IPR001138">
    <property type="entry name" value="Zn2Cys6_DnaBD"/>
</dbReference>
<name>A0A2P5HHQ6_DIAHE</name>
<dbReference type="InterPro" id="IPR021858">
    <property type="entry name" value="Fun_TF"/>
</dbReference>
<evidence type="ECO:0000313" key="4">
    <source>
        <dbReference type="Proteomes" id="UP000094444"/>
    </source>
</evidence>
<dbReference type="STRING" id="158607.A0A2P5HHQ6"/>
<dbReference type="SUPFAM" id="SSF51905">
    <property type="entry name" value="FAD/NAD(P)-binding domain"/>
    <property type="match status" value="1"/>
</dbReference>
<feature type="domain" description="Zn(2)-C6 fungal-type" evidence="2">
    <location>
        <begin position="27"/>
        <end position="57"/>
    </location>
</feature>
<dbReference type="OrthoDB" id="3546279at2759"/>
<keyword evidence="4" id="KW-1185">Reference proteome</keyword>
<evidence type="ECO:0000313" key="3">
    <source>
        <dbReference type="EMBL" id="POS69775.1"/>
    </source>
</evidence>
<comment type="caution">
    <text evidence="3">The sequence shown here is derived from an EMBL/GenBank/DDBJ whole genome shotgun (WGS) entry which is preliminary data.</text>
</comment>
<dbReference type="Pfam" id="PF11951">
    <property type="entry name" value="Fungal_trans_2"/>
    <property type="match status" value="1"/>
</dbReference>